<dbReference type="Proteomes" id="UP000000600">
    <property type="component" value="Unassembled WGS sequence"/>
</dbReference>
<accession>A0CBC2</accession>
<reference evidence="4 5" key="1">
    <citation type="journal article" date="2006" name="Nature">
        <title>Global trends of whole-genome duplications revealed by the ciliate Paramecium tetraurelia.</title>
        <authorList>
            <consortium name="Genoscope"/>
            <person name="Aury J.-M."/>
            <person name="Jaillon O."/>
            <person name="Duret L."/>
            <person name="Noel B."/>
            <person name="Jubin C."/>
            <person name="Porcel B.M."/>
            <person name="Segurens B."/>
            <person name="Daubin V."/>
            <person name="Anthouard V."/>
            <person name="Aiach N."/>
            <person name="Arnaiz O."/>
            <person name="Billaut A."/>
            <person name="Beisson J."/>
            <person name="Blanc I."/>
            <person name="Bouhouche K."/>
            <person name="Camara F."/>
            <person name="Duharcourt S."/>
            <person name="Guigo R."/>
            <person name="Gogendeau D."/>
            <person name="Katinka M."/>
            <person name="Keller A.-M."/>
            <person name="Kissmehl R."/>
            <person name="Klotz C."/>
            <person name="Koll F."/>
            <person name="Le Moue A."/>
            <person name="Lepere C."/>
            <person name="Malinsky S."/>
            <person name="Nowacki M."/>
            <person name="Nowak J.K."/>
            <person name="Plattner H."/>
            <person name="Poulain J."/>
            <person name="Ruiz F."/>
            <person name="Serrano V."/>
            <person name="Zagulski M."/>
            <person name="Dessen P."/>
            <person name="Betermier M."/>
            <person name="Weissenbach J."/>
            <person name="Scarpelli C."/>
            <person name="Schachter V."/>
            <person name="Sperling L."/>
            <person name="Meyer E."/>
            <person name="Cohen J."/>
            <person name="Wincker P."/>
        </authorList>
    </citation>
    <scope>NUCLEOTIDE SEQUENCE [LARGE SCALE GENOMIC DNA]</scope>
    <source>
        <strain evidence="4 5">Stock d4-2</strain>
    </source>
</reference>
<evidence type="ECO:0000256" key="1">
    <source>
        <dbReference type="SAM" id="MobiDB-lite"/>
    </source>
</evidence>
<dbReference type="InterPro" id="IPR045266">
    <property type="entry name" value="DOH_DOMON"/>
</dbReference>
<feature type="chain" id="PRO_5002623484" description="DOMON domain-containing protein" evidence="2">
    <location>
        <begin position="20"/>
        <end position="412"/>
    </location>
</feature>
<keyword evidence="2" id="KW-0732">Signal</keyword>
<dbReference type="SUPFAM" id="SSF49344">
    <property type="entry name" value="CBD9-like"/>
    <property type="match status" value="1"/>
</dbReference>
<organism evidence="4 5">
    <name type="scientific">Paramecium tetraurelia</name>
    <dbReference type="NCBI Taxonomy" id="5888"/>
    <lineage>
        <taxon>Eukaryota</taxon>
        <taxon>Sar</taxon>
        <taxon>Alveolata</taxon>
        <taxon>Ciliophora</taxon>
        <taxon>Intramacronucleata</taxon>
        <taxon>Oligohymenophorea</taxon>
        <taxon>Peniculida</taxon>
        <taxon>Parameciidae</taxon>
        <taxon>Paramecium</taxon>
    </lineage>
</organism>
<dbReference type="PROSITE" id="PS50836">
    <property type="entry name" value="DOMON"/>
    <property type="match status" value="1"/>
</dbReference>
<name>A0CBC2_PARTE</name>
<feature type="domain" description="DOMON" evidence="3">
    <location>
        <begin position="128"/>
        <end position="241"/>
    </location>
</feature>
<dbReference type="PANTHER" id="PTHR10157:SF23">
    <property type="entry name" value="MOXD1 HOMOLOG 1"/>
    <property type="match status" value="1"/>
</dbReference>
<dbReference type="STRING" id="5888.A0CBC2"/>
<feature type="compositionally biased region" description="Low complexity" evidence="1">
    <location>
        <begin position="262"/>
        <end position="378"/>
    </location>
</feature>
<evidence type="ECO:0000256" key="2">
    <source>
        <dbReference type="SAM" id="SignalP"/>
    </source>
</evidence>
<dbReference type="GO" id="GO:0004500">
    <property type="term" value="F:dopamine beta-monooxygenase activity"/>
    <property type="evidence" value="ECO:0007669"/>
    <property type="project" value="InterPro"/>
</dbReference>
<evidence type="ECO:0000313" key="5">
    <source>
        <dbReference type="Proteomes" id="UP000000600"/>
    </source>
</evidence>
<dbReference type="RefSeq" id="XP_001435486.1">
    <property type="nucleotide sequence ID" value="XM_001435449.1"/>
</dbReference>
<dbReference type="InParanoid" id="A0CBC2"/>
<sequence>MNLIKILILLITLCTLTQAQILSQQLDNDKQKLVISLENLENEAVINFQNKEGQFVDQLFCQRSKCECIFTQSNTSEEHIEIQECSENKLIIQRNNSQLIASLSSSPQRRMVEVYSDSDMTDSKTIDSRLTIKWKFNSDGTIEFATIWNKLTWLGVGFGTSMSNTDMIAINISGSTVELLDLYSTSQNTPPTDSQQDYTLISYEVGSASVKTRFKRKLSTGDSKDKTLAKGSSYNWCYVYSSAQQMERHTVNLGFSITLADSGTSSSSSSGSSSSSSGSGSTSSSGSGSTSSSGTGTSSSGTGTTSSGTGTTSSGTGTTSSGTGTTSSGTDTTSGTGTGTTSSGTGTTSSGTGTGTTSSGTGTTSAGSESTAPGTDSNESSENEDSDSDSDSTKSSLQISLGIICLIQIILF</sequence>
<feature type="signal peptide" evidence="2">
    <location>
        <begin position="1"/>
        <end position="19"/>
    </location>
</feature>
<keyword evidence="5" id="KW-1185">Reference proteome</keyword>
<dbReference type="InterPro" id="IPR005018">
    <property type="entry name" value="DOMON_domain"/>
</dbReference>
<evidence type="ECO:0000259" key="3">
    <source>
        <dbReference type="PROSITE" id="PS50836"/>
    </source>
</evidence>
<feature type="compositionally biased region" description="Acidic residues" evidence="1">
    <location>
        <begin position="379"/>
        <end position="390"/>
    </location>
</feature>
<dbReference type="InterPro" id="IPR000945">
    <property type="entry name" value="DBH-like"/>
</dbReference>
<dbReference type="Gene3D" id="2.60.40.1210">
    <property type="entry name" value="Cellobiose dehydrogenase, cytochrome domain"/>
    <property type="match status" value="1"/>
</dbReference>
<proteinExistence type="predicted"/>
<feature type="region of interest" description="Disordered" evidence="1">
    <location>
        <begin position="262"/>
        <end position="397"/>
    </location>
</feature>
<dbReference type="OrthoDB" id="310734at2759"/>
<dbReference type="PANTHER" id="PTHR10157">
    <property type="entry name" value="DOPAMINE BETA HYDROXYLASE RELATED"/>
    <property type="match status" value="1"/>
</dbReference>
<dbReference type="CDD" id="cd09631">
    <property type="entry name" value="DOMON_DOH"/>
    <property type="match status" value="1"/>
</dbReference>
<dbReference type="KEGG" id="ptm:GSPATT00036872001"/>
<dbReference type="EMBL" id="CT868057">
    <property type="protein sequence ID" value="CAK68089.1"/>
    <property type="molecule type" value="Genomic_DNA"/>
</dbReference>
<dbReference type="AlphaFoldDB" id="A0CBC2"/>
<dbReference type="HOGENOM" id="CLU_668113_0_0_1"/>
<dbReference type="OMA" id="FATIWNK"/>
<evidence type="ECO:0000313" key="4">
    <source>
        <dbReference type="EMBL" id="CAK68089.1"/>
    </source>
</evidence>
<gene>
    <name evidence="4" type="ORF">GSPATT00036872001</name>
</gene>
<dbReference type="Pfam" id="PF03351">
    <property type="entry name" value="DOMON"/>
    <property type="match status" value="1"/>
</dbReference>
<protein>
    <recommendedName>
        <fullName evidence="3">DOMON domain-containing protein</fullName>
    </recommendedName>
</protein>
<dbReference type="GeneID" id="5021271"/>